<dbReference type="AlphaFoldDB" id="A0A1G1VAY1"/>
<gene>
    <name evidence="1" type="ORF">A3F61_04280</name>
</gene>
<organism evidence="1 2">
    <name type="scientific">Candidatus Blackburnbacteria bacterium RIFCSPHIGHO2_12_FULL_41_13b</name>
    <dbReference type="NCBI Taxonomy" id="1797517"/>
    <lineage>
        <taxon>Bacteria</taxon>
        <taxon>Candidatus Blackburniibacteriota</taxon>
    </lineage>
</organism>
<reference evidence="1 2" key="1">
    <citation type="journal article" date="2016" name="Nat. Commun.">
        <title>Thousands of microbial genomes shed light on interconnected biogeochemical processes in an aquifer system.</title>
        <authorList>
            <person name="Anantharaman K."/>
            <person name="Brown C.T."/>
            <person name="Hug L.A."/>
            <person name="Sharon I."/>
            <person name="Castelle C.J."/>
            <person name="Probst A.J."/>
            <person name="Thomas B.C."/>
            <person name="Singh A."/>
            <person name="Wilkins M.J."/>
            <person name="Karaoz U."/>
            <person name="Brodie E.L."/>
            <person name="Williams K.H."/>
            <person name="Hubbard S.S."/>
            <person name="Banfield J.F."/>
        </authorList>
    </citation>
    <scope>NUCLEOTIDE SEQUENCE [LARGE SCALE GENOMIC DNA]</scope>
</reference>
<comment type="caution">
    <text evidence="1">The sequence shown here is derived from an EMBL/GenBank/DDBJ whole genome shotgun (WGS) entry which is preliminary data.</text>
</comment>
<sequence>MAEDIQESLRLLLERNVNSDHEAIIDKQAKEAGAPWFHGYKNRVATISGFFELAKQSGEFSPEESYIQGNVNRMLRELKEAEEKNQPLPSEEERKRLIANLNVLQRREETNG</sequence>
<evidence type="ECO:0000313" key="2">
    <source>
        <dbReference type="Proteomes" id="UP000178272"/>
    </source>
</evidence>
<dbReference type="Proteomes" id="UP000178272">
    <property type="component" value="Unassembled WGS sequence"/>
</dbReference>
<proteinExistence type="predicted"/>
<protein>
    <submittedName>
        <fullName evidence="1">Uncharacterized protein</fullName>
    </submittedName>
</protein>
<name>A0A1G1VAY1_9BACT</name>
<dbReference type="EMBL" id="MHCA01000013">
    <property type="protein sequence ID" value="OGY12431.1"/>
    <property type="molecule type" value="Genomic_DNA"/>
</dbReference>
<accession>A0A1G1VAY1</accession>
<evidence type="ECO:0000313" key="1">
    <source>
        <dbReference type="EMBL" id="OGY12431.1"/>
    </source>
</evidence>